<evidence type="ECO:0000256" key="1">
    <source>
        <dbReference type="SAM" id="MobiDB-lite"/>
    </source>
</evidence>
<protein>
    <submittedName>
        <fullName evidence="2">Uncharacterized protein</fullName>
    </submittedName>
</protein>
<sequence length="453" mass="51203">KTVYSYWNFDEAIAAKRIEKGNCSLESAFDALRQELNFHNNEKASKWKHDWNTMKNNYLAQLPPPTTESHRTSSSEPSNYATPSSSSTINIGSINHSLNSFNGSVYNSPAPQSSRKKSTQLQKNNKQSFDMNYKRVPPTDSLVIDGKVILEKWVEYQVMVAKKYYQTGLLVETDAQGILALDNILLLKKDQICEDVKDILGIDMIQSLTNHIQKKYRIESETLDVNLERELKLIVKNFGEGKLGSRQASRCIMSLTSENVDTAVDDILIGLRNLLSVNDIYRCDIQISNSIQRPDFVGRILNNIVWNGPVTVGEVKGEDAKDDIYATLLDLIRIGRFSKQSIDNNFYEGVIGIQAVGLIVTVYYTCLLDSGLYVMIEICTISMPRDATQLRLYVAACEDLLSVHHLYKNHCQLANDIDSLKSNMRAGMSEEIFRELASSTKNRKRPCPFTVNQ</sequence>
<dbReference type="Proteomes" id="UP000613177">
    <property type="component" value="Unassembled WGS sequence"/>
</dbReference>
<dbReference type="EMBL" id="JAEPRE010000080">
    <property type="protein sequence ID" value="KAG2233399.1"/>
    <property type="molecule type" value="Genomic_DNA"/>
</dbReference>
<feature type="non-terminal residue" evidence="2">
    <location>
        <position position="1"/>
    </location>
</feature>
<feature type="region of interest" description="Disordered" evidence="1">
    <location>
        <begin position="105"/>
        <end position="126"/>
    </location>
</feature>
<comment type="caution">
    <text evidence="2">The sequence shown here is derived from an EMBL/GenBank/DDBJ whole genome shotgun (WGS) entry which is preliminary data.</text>
</comment>
<organism evidence="2 3">
    <name type="scientific">Thamnidium elegans</name>
    <dbReference type="NCBI Taxonomy" id="101142"/>
    <lineage>
        <taxon>Eukaryota</taxon>
        <taxon>Fungi</taxon>
        <taxon>Fungi incertae sedis</taxon>
        <taxon>Mucoromycota</taxon>
        <taxon>Mucoromycotina</taxon>
        <taxon>Mucoromycetes</taxon>
        <taxon>Mucorales</taxon>
        <taxon>Mucorineae</taxon>
        <taxon>Mucoraceae</taxon>
        <taxon>Thamnidium</taxon>
    </lineage>
</organism>
<accession>A0A8H7SMP1</accession>
<keyword evidence="3" id="KW-1185">Reference proteome</keyword>
<gene>
    <name evidence="2" type="ORF">INT48_007429</name>
</gene>
<reference evidence="2" key="1">
    <citation type="submission" date="2021-01" db="EMBL/GenBank/DDBJ databases">
        <title>Metabolic potential, ecology and presence of endohyphal bacteria is reflected in genomic diversity of Mucoromycotina.</title>
        <authorList>
            <person name="Muszewska A."/>
            <person name="Okrasinska A."/>
            <person name="Steczkiewicz K."/>
            <person name="Drgas O."/>
            <person name="Orlowska M."/>
            <person name="Perlinska-Lenart U."/>
            <person name="Aleksandrzak-Piekarczyk T."/>
            <person name="Szatraj K."/>
            <person name="Zielenkiewicz U."/>
            <person name="Pilsyk S."/>
            <person name="Malc E."/>
            <person name="Mieczkowski P."/>
            <person name="Kruszewska J.S."/>
            <person name="Biernat P."/>
            <person name="Pawlowska J."/>
        </authorList>
    </citation>
    <scope>NUCLEOTIDE SEQUENCE</scope>
    <source>
        <strain evidence="2">WA0000018081</strain>
    </source>
</reference>
<evidence type="ECO:0000313" key="2">
    <source>
        <dbReference type="EMBL" id="KAG2233399.1"/>
    </source>
</evidence>
<feature type="region of interest" description="Disordered" evidence="1">
    <location>
        <begin position="60"/>
        <end position="86"/>
    </location>
</feature>
<evidence type="ECO:0000313" key="3">
    <source>
        <dbReference type="Proteomes" id="UP000613177"/>
    </source>
</evidence>
<feature type="compositionally biased region" description="Polar residues" evidence="1">
    <location>
        <begin position="74"/>
        <end position="83"/>
    </location>
</feature>
<dbReference type="AlphaFoldDB" id="A0A8H7SMP1"/>
<proteinExistence type="predicted"/>
<name>A0A8H7SMP1_9FUNG</name>